<dbReference type="PANTHER" id="PTHR24148">
    <property type="entry name" value="ANKYRIN REPEAT DOMAIN-CONTAINING PROTEIN 39 HOMOLOG-RELATED"/>
    <property type="match status" value="1"/>
</dbReference>
<gene>
    <name evidence="2" type="ORF">BDA99DRAFT_608478</name>
</gene>
<dbReference type="InterPro" id="IPR010730">
    <property type="entry name" value="HET"/>
</dbReference>
<protein>
    <recommendedName>
        <fullName evidence="1">Heterokaryon incompatibility domain-containing protein</fullName>
    </recommendedName>
</protein>
<comment type="caution">
    <text evidence="2">The sequence shown here is derived from an EMBL/GenBank/DDBJ whole genome shotgun (WGS) entry which is preliminary data.</text>
</comment>
<keyword evidence="3" id="KW-1185">Reference proteome</keyword>
<evidence type="ECO:0000313" key="3">
    <source>
        <dbReference type="Proteomes" id="UP001209540"/>
    </source>
</evidence>
<reference evidence="2" key="1">
    <citation type="journal article" date="2022" name="IScience">
        <title>Evolution of zygomycete secretomes and the origins of terrestrial fungal ecologies.</title>
        <authorList>
            <person name="Chang Y."/>
            <person name="Wang Y."/>
            <person name="Mondo S."/>
            <person name="Ahrendt S."/>
            <person name="Andreopoulos W."/>
            <person name="Barry K."/>
            <person name="Beard J."/>
            <person name="Benny G.L."/>
            <person name="Blankenship S."/>
            <person name="Bonito G."/>
            <person name="Cuomo C."/>
            <person name="Desiro A."/>
            <person name="Gervers K.A."/>
            <person name="Hundley H."/>
            <person name="Kuo A."/>
            <person name="LaButti K."/>
            <person name="Lang B.F."/>
            <person name="Lipzen A."/>
            <person name="O'Donnell K."/>
            <person name="Pangilinan J."/>
            <person name="Reynolds N."/>
            <person name="Sandor L."/>
            <person name="Smith M.E."/>
            <person name="Tsang A."/>
            <person name="Grigoriev I.V."/>
            <person name="Stajich J.E."/>
            <person name="Spatafora J.W."/>
        </authorList>
    </citation>
    <scope>NUCLEOTIDE SEQUENCE</scope>
    <source>
        <strain evidence="2">RSA 2281</strain>
    </source>
</reference>
<dbReference type="AlphaFoldDB" id="A0AAD5P9A0"/>
<evidence type="ECO:0000259" key="1">
    <source>
        <dbReference type="Pfam" id="PF06985"/>
    </source>
</evidence>
<evidence type="ECO:0000313" key="2">
    <source>
        <dbReference type="EMBL" id="KAI9250177.1"/>
    </source>
</evidence>
<sequence>MYITSETAQYVDFDANIPNIKLKQPLKKVPKELPKPEFMPTKLVRVSDMTVIYGSHVDIGYCALSYSWNQSGDMVLNKVKGKYERIDEGRHKVIDHDHKIRRRGKKNKMRRKMKYVKFEGIIQRICQQFNIKYIWFDQMCIDQDDKEEKKREIRNMHHIYGNAYCTVALVPKFTQEKGLKIYQDYFRRLWTLEEAIKSNRLVFVGSDIHQWGEDVVQEENVYHLNKNMSELHVSQILYHAHQRTSTKEHNRVFALLNIFPDIIDKINIDYNQPLEDLMIQFYGHLAKKDITILFFTKTFFILPIQKYSFLPSWTGVHGEHDLDSTSSSFQNYDVIGKTMHVTSEFVTNDQHSNDKVNFLPLQKEDLPLTLDNIDDVDNKVIINYGYLFKYPEQQTKNPKGFK</sequence>
<proteinExistence type="predicted"/>
<dbReference type="PANTHER" id="PTHR24148:SF64">
    <property type="entry name" value="HETEROKARYON INCOMPATIBILITY DOMAIN-CONTAINING PROTEIN"/>
    <property type="match status" value="1"/>
</dbReference>
<accession>A0AAD5P9A0</accession>
<dbReference type="EMBL" id="JAIXMP010000033">
    <property type="protein sequence ID" value="KAI9250177.1"/>
    <property type="molecule type" value="Genomic_DNA"/>
</dbReference>
<dbReference type="Proteomes" id="UP001209540">
    <property type="component" value="Unassembled WGS sequence"/>
</dbReference>
<dbReference type="InterPro" id="IPR052895">
    <property type="entry name" value="HetReg/Transcr_Mod"/>
</dbReference>
<feature type="domain" description="Heterokaryon incompatibility" evidence="1">
    <location>
        <begin position="61"/>
        <end position="179"/>
    </location>
</feature>
<reference evidence="2" key="2">
    <citation type="submission" date="2023-02" db="EMBL/GenBank/DDBJ databases">
        <authorList>
            <consortium name="DOE Joint Genome Institute"/>
            <person name="Mondo S.J."/>
            <person name="Chang Y."/>
            <person name="Wang Y."/>
            <person name="Ahrendt S."/>
            <person name="Andreopoulos W."/>
            <person name="Barry K."/>
            <person name="Beard J."/>
            <person name="Benny G.L."/>
            <person name="Blankenship S."/>
            <person name="Bonito G."/>
            <person name="Cuomo C."/>
            <person name="Desiro A."/>
            <person name="Gervers K.A."/>
            <person name="Hundley H."/>
            <person name="Kuo A."/>
            <person name="LaButti K."/>
            <person name="Lang B.F."/>
            <person name="Lipzen A."/>
            <person name="O'Donnell K."/>
            <person name="Pangilinan J."/>
            <person name="Reynolds N."/>
            <person name="Sandor L."/>
            <person name="Smith M.W."/>
            <person name="Tsang A."/>
            <person name="Grigoriev I.V."/>
            <person name="Stajich J.E."/>
            <person name="Spatafora J.W."/>
        </authorList>
    </citation>
    <scope>NUCLEOTIDE SEQUENCE</scope>
    <source>
        <strain evidence="2">RSA 2281</strain>
    </source>
</reference>
<dbReference type="Pfam" id="PF06985">
    <property type="entry name" value="HET"/>
    <property type="match status" value="1"/>
</dbReference>
<organism evidence="2 3">
    <name type="scientific">Phascolomyces articulosus</name>
    <dbReference type="NCBI Taxonomy" id="60185"/>
    <lineage>
        <taxon>Eukaryota</taxon>
        <taxon>Fungi</taxon>
        <taxon>Fungi incertae sedis</taxon>
        <taxon>Mucoromycota</taxon>
        <taxon>Mucoromycotina</taxon>
        <taxon>Mucoromycetes</taxon>
        <taxon>Mucorales</taxon>
        <taxon>Lichtheimiaceae</taxon>
        <taxon>Phascolomyces</taxon>
    </lineage>
</organism>
<name>A0AAD5P9A0_9FUNG</name>